<keyword evidence="1" id="KW-1133">Transmembrane helix</keyword>
<accession>A0A1M5LXM3</accession>
<keyword evidence="1" id="KW-0472">Membrane</keyword>
<organism evidence="3 4">
    <name type="scientific">Flavobacterium granuli</name>
    <dbReference type="NCBI Taxonomy" id="280093"/>
    <lineage>
        <taxon>Bacteria</taxon>
        <taxon>Pseudomonadati</taxon>
        <taxon>Bacteroidota</taxon>
        <taxon>Flavobacteriia</taxon>
        <taxon>Flavobacteriales</taxon>
        <taxon>Flavobacteriaceae</taxon>
        <taxon>Flavobacterium</taxon>
    </lineage>
</organism>
<reference evidence="3" key="2">
    <citation type="submission" date="2016-11" db="EMBL/GenBank/DDBJ databases">
        <authorList>
            <person name="Jaros S."/>
            <person name="Januszkiewicz K."/>
            <person name="Wedrychowicz H."/>
        </authorList>
    </citation>
    <scope>NUCLEOTIDE SEQUENCE [LARGE SCALE GENOMIC DNA]</scope>
    <source>
        <strain evidence="3">DSM 19729</strain>
    </source>
</reference>
<dbReference type="OrthoDB" id="981524at2"/>
<dbReference type="EMBL" id="PVUB01000004">
    <property type="protein sequence ID" value="PRZ24121.1"/>
    <property type="molecule type" value="Genomic_DNA"/>
</dbReference>
<keyword evidence="1" id="KW-0812">Transmembrane</keyword>
<evidence type="ECO:0000313" key="3">
    <source>
        <dbReference type="EMBL" id="SHG69143.1"/>
    </source>
</evidence>
<dbReference type="EMBL" id="FQWO01000003">
    <property type="protein sequence ID" value="SHG69143.1"/>
    <property type="molecule type" value="Genomic_DNA"/>
</dbReference>
<evidence type="ECO:0000313" key="4">
    <source>
        <dbReference type="Proteomes" id="UP000184384"/>
    </source>
</evidence>
<keyword evidence="5" id="KW-1185">Reference proteome</keyword>
<protein>
    <submittedName>
        <fullName evidence="3">Uncharacterized protein</fullName>
    </submittedName>
</protein>
<dbReference type="Proteomes" id="UP000237771">
    <property type="component" value="Unassembled WGS sequence"/>
</dbReference>
<feature type="transmembrane region" description="Helical" evidence="1">
    <location>
        <begin position="51"/>
        <end position="68"/>
    </location>
</feature>
<sequence>MKTFKLENEPKIESGFSTPNHYFENFSERMMLQLPEEEPKVISFFQKRKRILMMVAAVLVIALLIPQINRSLRTSKELDATTIENYLSYQSNMNQYDLINALDTEDINNMQATVALEDKTIEDILATNANLEQLILE</sequence>
<evidence type="ECO:0000313" key="5">
    <source>
        <dbReference type="Proteomes" id="UP000237771"/>
    </source>
</evidence>
<evidence type="ECO:0000256" key="1">
    <source>
        <dbReference type="SAM" id="Phobius"/>
    </source>
</evidence>
<name>A0A1M5LXM3_9FLAO</name>
<dbReference type="AlphaFoldDB" id="A0A1M5LXM3"/>
<dbReference type="Proteomes" id="UP000184384">
    <property type="component" value="Unassembled WGS sequence"/>
</dbReference>
<dbReference type="STRING" id="280093.SAMN05443373_103238"/>
<reference evidence="2 5" key="3">
    <citation type="submission" date="2018-03" db="EMBL/GenBank/DDBJ databases">
        <title>Genomic Encyclopedia of Archaeal and Bacterial Type Strains, Phase II (KMG-II): from individual species to whole genera.</title>
        <authorList>
            <person name="Goeker M."/>
        </authorList>
    </citation>
    <scope>NUCLEOTIDE SEQUENCE [LARGE SCALE GENOMIC DNA]</scope>
    <source>
        <strain evidence="2 5">DSM 17797</strain>
    </source>
</reference>
<reference evidence="4" key="1">
    <citation type="submission" date="2016-11" db="EMBL/GenBank/DDBJ databases">
        <authorList>
            <person name="Varghese N."/>
            <person name="Submissions S."/>
        </authorList>
    </citation>
    <scope>NUCLEOTIDE SEQUENCE [LARGE SCALE GENOMIC DNA]</scope>
    <source>
        <strain evidence="4">DSM 19729</strain>
    </source>
</reference>
<dbReference type="RefSeq" id="WP_072941829.1">
    <property type="nucleotide sequence ID" value="NZ_FQWO01000003.1"/>
</dbReference>
<gene>
    <name evidence="2" type="ORF">BC624_104238</name>
    <name evidence="3" type="ORF">SAMN05443373_103238</name>
</gene>
<proteinExistence type="predicted"/>
<evidence type="ECO:0000313" key="2">
    <source>
        <dbReference type="EMBL" id="PRZ24121.1"/>
    </source>
</evidence>